<comment type="caution">
    <text evidence="2">The sequence shown here is derived from an EMBL/GenBank/DDBJ whole genome shotgun (WGS) entry which is preliminary data.</text>
</comment>
<reference evidence="2 3" key="1">
    <citation type="submission" date="2023-07" db="EMBL/GenBank/DDBJ databases">
        <title>Sorghum-associated microbial communities from plants grown in Nebraska, USA.</title>
        <authorList>
            <person name="Schachtman D."/>
        </authorList>
    </citation>
    <scope>NUCLEOTIDE SEQUENCE [LARGE SCALE GENOMIC DNA]</scope>
    <source>
        <strain evidence="2 3">BE107</strain>
    </source>
</reference>
<dbReference type="Proteomes" id="UP001254759">
    <property type="component" value="Unassembled WGS sequence"/>
</dbReference>
<dbReference type="EMBL" id="JAVDTT010000001">
    <property type="protein sequence ID" value="MDR6840319.1"/>
    <property type="molecule type" value="Genomic_DNA"/>
</dbReference>
<name>A0ABU1RQB7_9GAMM</name>
<dbReference type="RefSeq" id="WP_310090158.1">
    <property type="nucleotide sequence ID" value="NZ_JAVDTT010000001.1"/>
</dbReference>
<evidence type="ECO:0000259" key="1">
    <source>
        <dbReference type="Pfam" id="PF13480"/>
    </source>
</evidence>
<keyword evidence="3" id="KW-1185">Reference proteome</keyword>
<dbReference type="SUPFAM" id="SSF55729">
    <property type="entry name" value="Acyl-CoA N-acyltransferases (Nat)"/>
    <property type="match status" value="1"/>
</dbReference>
<proteinExistence type="predicted"/>
<sequence>MRTQSLADTASPSYRVRLEPLPPLDELGVRWQELERRSRCSFFISWRWIGPWLALISPLRHARLLSVSQGTRTIALGIFTQRRRFFGLGPLHLRLHEVGDKVLDSLTIEYNGLICEDGHEREALAAVLDHLAHNDKRWLTLYLPGMAADDVPFERVRALGMAMRSRKRAAHYIDLAELRDGGNDYLPTVLSSKARGAVRRTARKLQAGFGELCVTIAATIEERLAFFQAMVRLHESHWSEEEQDRGAFGNPRILRFHERLIAQSGDGEGAQLIRVNAGEHIVGYVYNLAWRDTLYFYQAGIDYRRFGDSGSPGLLLLTRAVEHALASGMARFELMAGDSAYKRTLGMAENKMVWLSLDRNGWASSLRRAWWRLKGEVQES</sequence>
<protein>
    <submittedName>
        <fullName evidence="2">CelD/BcsL family acetyltransferase involved in cellulose biosynthesis</fullName>
    </submittedName>
</protein>
<organism evidence="2 3">
    <name type="scientific">Pseudoxanthomonas sacheonensis</name>
    <dbReference type="NCBI Taxonomy" id="443615"/>
    <lineage>
        <taxon>Bacteria</taxon>
        <taxon>Pseudomonadati</taxon>
        <taxon>Pseudomonadota</taxon>
        <taxon>Gammaproteobacteria</taxon>
        <taxon>Lysobacterales</taxon>
        <taxon>Lysobacteraceae</taxon>
        <taxon>Pseudoxanthomonas</taxon>
    </lineage>
</organism>
<evidence type="ECO:0000313" key="3">
    <source>
        <dbReference type="Proteomes" id="UP001254759"/>
    </source>
</evidence>
<dbReference type="Pfam" id="PF13480">
    <property type="entry name" value="Acetyltransf_6"/>
    <property type="match status" value="1"/>
</dbReference>
<dbReference type="InterPro" id="IPR016181">
    <property type="entry name" value="Acyl_CoA_acyltransferase"/>
</dbReference>
<feature type="domain" description="BioF2-like acetyltransferase" evidence="1">
    <location>
        <begin position="192"/>
        <end position="343"/>
    </location>
</feature>
<accession>A0ABU1RQB7</accession>
<dbReference type="Gene3D" id="3.40.630.30">
    <property type="match status" value="1"/>
</dbReference>
<dbReference type="InterPro" id="IPR038740">
    <property type="entry name" value="BioF2-like_GNAT_dom"/>
</dbReference>
<gene>
    <name evidence="2" type="ORF">J2W94_000583</name>
</gene>
<evidence type="ECO:0000313" key="2">
    <source>
        <dbReference type="EMBL" id="MDR6840319.1"/>
    </source>
</evidence>